<dbReference type="OrthoDB" id="9794566at2"/>
<dbReference type="GO" id="GO:0016747">
    <property type="term" value="F:acyltransferase activity, transferring groups other than amino-acyl groups"/>
    <property type="evidence" value="ECO:0007669"/>
    <property type="project" value="InterPro"/>
</dbReference>
<dbReference type="PATRIC" id="fig|89059.3.peg.1659"/>
<dbReference type="PANTHER" id="PTHR43800:SF1">
    <property type="entry name" value="PEPTIDYL-LYSINE N-ACETYLTRANSFERASE YJAB"/>
    <property type="match status" value="1"/>
</dbReference>
<evidence type="ECO:0000256" key="2">
    <source>
        <dbReference type="ARBA" id="ARBA00023315"/>
    </source>
</evidence>
<keyword evidence="2" id="KW-0012">Acyltransferase</keyword>
<dbReference type="EMBL" id="JQBK01000048">
    <property type="protein sequence ID" value="KRN82723.1"/>
    <property type="molecule type" value="Genomic_DNA"/>
</dbReference>
<evidence type="ECO:0000259" key="3">
    <source>
        <dbReference type="PROSITE" id="PS51186"/>
    </source>
</evidence>
<dbReference type="Pfam" id="PF00583">
    <property type="entry name" value="Acetyltransf_1"/>
    <property type="match status" value="1"/>
</dbReference>
<dbReference type="PROSITE" id="PS51186">
    <property type="entry name" value="GNAT"/>
    <property type="match status" value="1"/>
</dbReference>
<name>A0A0R2JZS5_9LACO</name>
<dbReference type="InterPro" id="IPR010221">
    <property type="entry name" value="VCBS_dom"/>
</dbReference>
<sequence length="166" mass="19192">MPKIVIRSVRQEDLPSLWDIDTKVMTINEDPNRVFPADYDEFVHRLLKVSTLVAVAPQGKILGFLDYSYVLPIEMHGKQWNFEVAVDQAAQGLGVGKKLLQHLLVNAQAEKIVKISLRVLGTNPNAIGFYEHFGFQQEGHYKKEFFLNGRWVDDYQYALYYPYLNE</sequence>
<dbReference type="Gene3D" id="3.40.630.30">
    <property type="match status" value="1"/>
</dbReference>
<dbReference type="CDD" id="cd04301">
    <property type="entry name" value="NAT_SF"/>
    <property type="match status" value="1"/>
</dbReference>
<dbReference type="InterPro" id="IPR000182">
    <property type="entry name" value="GNAT_dom"/>
</dbReference>
<protein>
    <submittedName>
        <fullName evidence="4">GNAT family N-acetyl transferase</fullName>
    </submittedName>
</protein>
<keyword evidence="1 4" id="KW-0808">Transferase</keyword>
<dbReference type="SUPFAM" id="SSF55729">
    <property type="entry name" value="Acyl-CoA N-acyltransferases (Nat)"/>
    <property type="match status" value="1"/>
</dbReference>
<dbReference type="PANTHER" id="PTHR43800">
    <property type="entry name" value="PEPTIDYL-LYSINE N-ACETYLTRANSFERASE YJAB"/>
    <property type="match status" value="1"/>
</dbReference>
<dbReference type="Proteomes" id="UP000051491">
    <property type="component" value="Unassembled WGS sequence"/>
</dbReference>
<dbReference type="NCBIfam" id="TIGR01965">
    <property type="entry name" value="VCBS_repeat"/>
    <property type="match status" value="1"/>
</dbReference>
<organism evidence="4 5">
    <name type="scientific">Ligilactobacillus acidipiscis</name>
    <dbReference type="NCBI Taxonomy" id="89059"/>
    <lineage>
        <taxon>Bacteria</taxon>
        <taxon>Bacillati</taxon>
        <taxon>Bacillota</taxon>
        <taxon>Bacilli</taxon>
        <taxon>Lactobacillales</taxon>
        <taxon>Lactobacillaceae</taxon>
        <taxon>Ligilactobacillus</taxon>
    </lineage>
</organism>
<comment type="caution">
    <text evidence="4">The sequence shown here is derived from an EMBL/GenBank/DDBJ whole genome shotgun (WGS) entry which is preliminary data.</text>
</comment>
<proteinExistence type="predicted"/>
<evidence type="ECO:0000256" key="1">
    <source>
        <dbReference type="ARBA" id="ARBA00022679"/>
    </source>
</evidence>
<feature type="domain" description="N-acetyltransferase" evidence="3">
    <location>
        <begin position="4"/>
        <end position="162"/>
    </location>
</feature>
<dbReference type="RefSeq" id="WP_056988111.1">
    <property type="nucleotide sequence ID" value="NZ_CP113926.1"/>
</dbReference>
<dbReference type="AlphaFoldDB" id="A0A0R2JZS5"/>
<evidence type="ECO:0000313" key="5">
    <source>
        <dbReference type="Proteomes" id="UP000051491"/>
    </source>
</evidence>
<accession>A0A0R2JZS5</accession>
<reference evidence="4 5" key="1">
    <citation type="journal article" date="2015" name="Genome Announc.">
        <title>Expanding the biotechnology potential of lactobacilli through comparative genomics of 213 strains and associated genera.</title>
        <authorList>
            <person name="Sun Z."/>
            <person name="Harris H.M."/>
            <person name="McCann A."/>
            <person name="Guo C."/>
            <person name="Argimon S."/>
            <person name="Zhang W."/>
            <person name="Yang X."/>
            <person name="Jeffery I.B."/>
            <person name="Cooney J.C."/>
            <person name="Kagawa T.F."/>
            <person name="Liu W."/>
            <person name="Song Y."/>
            <person name="Salvetti E."/>
            <person name="Wrobel A."/>
            <person name="Rasinkangas P."/>
            <person name="Parkhill J."/>
            <person name="Rea M.C."/>
            <person name="O'Sullivan O."/>
            <person name="Ritari J."/>
            <person name="Douillard F.P."/>
            <person name="Paul Ross R."/>
            <person name="Yang R."/>
            <person name="Briner A.E."/>
            <person name="Felis G.E."/>
            <person name="de Vos W.M."/>
            <person name="Barrangou R."/>
            <person name="Klaenhammer T.R."/>
            <person name="Caufield P.W."/>
            <person name="Cui Y."/>
            <person name="Zhang H."/>
            <person name="O'Toole P.W."/>
        </authorList>
    </citation>
    <scope>NUCLEOTIDE SEQUENCE [LARGE SCALE GENOMIC DNA]</scope>
    <source>
        <strain evidence="4 5">DSM 15353</strain>
    </source>
</reference>
<evidence type="ECO:0000313" key="4">
    <source>
        <dbReference type="EMBL" id="KRN82723.1"/>
    </source>
</evidence>
<dbReference type="InterPro" id="IPR016181">
    <property type="entry name" value="Acyl_CoA_acyltransferase"/>
</dbReference>
<gene>
    <name evidence="4" type="ORF">IV43_GL001550</name>
</gene>